<comment type="domain">
    <text evidence="14">The DHHC domain is required for palmitoyltransferase activity.</text>
</comment>
<evidence type="ECO:0000256" key="4">
    <source>
        <dbReference type="ARBA" id="ARBA00022553"/>
    </source>
</evidence>
<feature type="compositionally biased region" description="Low complexity" evidence="15">
    <location>
        <begin position="464"/>
        <end position="485"/>
    </location>
</feature>
<name>A0AAJ8B8H8_LATCA</name>
<sequence length="742" mass="79430">MPGFSGGGVGGGVGGPASAPPRPFRPSRYVPVSAATTFLVGSTTLFFCFTCPWLSEYFSSVIPIYNAVIFLFTLANFCMATFMDPGVFPRAEEDEDKEDDFRAPLYKTVEIKGIQVRMKWCSTCRFYRPPRCSHCSVCDNCVEDFDHHCPWVNNCIGRRNYRYFFLFLLSLTTHIMDVFGFGLVYVLHHRQQLDTPHAAVTMAVMCVAGLFFVPVAGLTGFHIVLVARGRTTNEQVTGKFRGGVNPFTNGCLRNISHVLCSSQAPRYMGRWRSPQSVEVQPPFLRPSLTEAQLEAKVLDNGIQNDRHSTRSKSSLDQMESQSADAEPPPPPKPELRYPGLPRADTEESSLLTEAPPTPSMYKYRPAYNSPGRNHTALTHPNKMIRGESLDSPSPSILQSSRQPSYRSEPSSLDGATVVGGGVGVRRGGGERGEGPGGPGGTAGGVSGGMSGYSLTGRSYTSYPSSLVLSTGGSRSSSLRSAHTAHNPLATLQSEGTTDTSYKSLANQTPRNGSLSYDSLLTPSESPEFESAAHELSPQKPHAPFPSATITGQPEVVSPSTPLQGYMSPFLSAQIAQQREGQLLQGSATFSSPHRAYLRAVSPPPPSSTGPPETQHLLQYNQDISSRGPRNPSSSSSSPGARSLEPPVSPPPRGLSLGKSHSYTGEAGPQHKPRPAGGGTVLGGGGAGGGQQAPHRTTHLRIPLSPVLIPSHTPPLPFLMAVQSDPPLAQSWSITPHPNQGAG</sequence>
<feature type="compositionally biased region" description="Polar residues" evidence="15">
    <location>
        <begin position="390"/>
        <end position="410"/>
    </location>
</feature>
<dbReference type="PANTHER" id="PTHR12349">
    <property type="entry name" value="ANKYRIN REPEAT AND LEM DOMAIN-CONTAINING PROTEIN 2"/>
    <property type="match status" value="1"/>
</dbReference>
<gene>
    <name evidence="18 19" type="primary">zdhhc5b</name>
</gene>
<keyword evidence="3" id="KW-0488">Methylation</keyword>
<feature type="region of interest" description="Disordered" evidence="15">
    <location>
        <begin position="1"/>
        <end position="20"/>
    </location>
</feature>
<evidence type="ECO:0000256" key="11">
    <source>
        <dbReference type="ARBA" id="ARBA00023315"/>
    </source>
</evidence>
<evidence type="ECO:0000313" key="18">
    <source>
        <dbReference type="RefSeq" id="XP_050928366.1"/>
    </source>
</evidence>
<dbReference type="GO" id="GO:0019706">
    <property type="term" value="F:protein-cysteine S-palmitoyltransferase activity"/>
    <property type="evidence" value="ECO:0007669"/>
    <property type="project" value="UniProtKB-EC"/>
</dbReference>
<feature type="compositionally biased region" description="Polar residues" evidence="15">
    <location>
        <begin position="311"/>
        <end position="323"/>
    </location>
</feature>
<dbReference type="GO" id="GO:0005886">
    <property type="term" value="C:plasma membrane"/>
    <property type="evidence" value="ECO:0007669"/>
    <property type="project" value="UniProtKB-SubCell"/>
</dbReference>
<dbReference type="RefSeq" id="XP_050928367.1">
    <property type="nucleotide sequence ID" value="XM_051072410.1"/>
</dbReference>
<accession>A0AAJ8B8H8</accession>
<comment type="catalytic activity">
    <reaction evidence="13">
        <text>L-cysteinyl-[protein] + hexadecanoyl-CoA = S-hexadecanoyl-L-cysteinyl-[protein] + CoA</text>
        <dbReference type="Rhea" id="RHEA:36683"/>
        <dbReference type="Rhea" id="RHEA-COMP:10131"/>
        <dbReference type="Rhea" id="RHEA-COMP:11032"/>
        <dbReference type="ChEBI" id="CHEBI:29950"/>
        <dbReference type="ChEBI" id="CHEBI:57287"/>
        <dbReference type="ChEBI" id="CHEBI:57379"/>
        <dbReference type="ChEBI" id="CHEBI:74151"/>
        <dbReference type="EC" id="2.3.1.225"/>
    </reaction>
    <physiologicalReaction direction="left-to-right" evidence="13">
        <dbReference type="Rhea" id="RHEA:36684"/>
    </physiologicalReaction>
</comment>
<feature type="transmembrane region" description="Helical" evidence="14">
    <location>
        <begin position="199"/>
        <end position="225"/>
    </location>
</feature>
<evidence type="ECO:0000256" key="3">
    <source>
        <dbReference type="ARBA" id="ARBA00022481"/>
    </source>
</evidence>
<evidence type="ECO:0000256" key="14">
    <source>
        <dbReference type="RuleBase" id="RU079119"/>
    </source>
</evidence>
<dbReference type="PANTHER" id="PTHR12349:SF3">
    <property type="entry name" value="PALMITOYLTRANSFERASE ZDHHC5"/>
    <property type="match status" value="1"/>
</dbReference>
<evidence type="ECO:0000256" key="15">
    <source>
        <dbReference type="SAM" id="MobiDB-lite"/>
    </source>
</evidence>
<evidence type="ECO:0000259" key="16">
    <source>
        <dbReference type="Pfam" id="PF01529"/>
    </source>
</evidence>
<evidence type="ECO:0000256" key="2">
    <source>
        <dbReference type="ARBA" id="ARBA00022475"/>
    </source>
</evidence>
<proteinExistence type="inferred from homology"/>
<keyword evidence="10" id="KW-0449">Lipoprotein</keyword>
<feature type="compositionally biased region" description="Gly residues" evidence="15">
    <location>
        <begin position="675"/>
        <end position="690"/>
    </location>
</feature>
<keyword evidence="11 14" id="KW-0012">Acyltransferase</keyword>
<feature type="compositionally biased region" description="Polar residues" evidence="15">
    <location>
        <begin position="547"/>
        <end position="562"/>
    </location>
</feature>
<dbReference type="GeneID" id="108885555"/>
<feature type="transmembrane region" description="Helical" evidence="14">
    <location>
        <begin position="61"/>
        <end position="82"/>
    </location>
</feature>
<dbReference type="PROSITE" id="PS50216">
    <property type="entry name" value="DHHC"/>
    <property type="match status" value="1"/>
</dbReference>
<feature type="compositionally biased region" description="Low complexity" evidence="15">
    <location>
        <begin position="624"/>
        <end position="642"/>
    </location>
</feature>
<organism evidence="17 19">
    <name type="scientific">Lates calcarifer</name>
    <name type="common">Barramundi</name>
    <name type="synonym">Holocentrus calcarifer</name>
    <dbReference type="NCBI Taxonomy" id="8187"/>
    <lineage>
        <taxon>Eukaryota</taxon>
        <taxon>Metazoa</taxon>
        <taxon>Chordata</taxon>
        <taxon>Craniata</taxon>
        <taxon>Vertebrata</taxon>
        <taxon>Euteleostomi</taxon>
        <taxon>Actinopterygii</taxon>
        <taxon>Neopterygii</taxon>
        <taxon>Teleostei</taxon>
        <taxon>Neoteleostei</taxon>
        <taxon>Acanthomorphata</taxon>
        <taxon>Carangaria</taxon>
        <taxon>Carangaria incertae sedis</taxon>
        <taxon>Centropomidae</taxon>
        <taxon>Lates</taxon>
    </lineage>
</organism>
<evidence type="ECO:0000256" key="12">
    <source>
        <dbReference type="ARBA" id="ARBA00023463"/>
    </source>
</evidence>
<feature type="compositionally biased region" description="Gly residues" evidence="15">
    <location>
        <begin position="1"/>
        <end position="15"/>
    </location>
</feature>
<dbReference type="InterPro" id="IPR001594">
    <property type="entry name" value="Palmitoyltrfase_DHHC"/>
</dbReference>
<evidence type="ECO:0000256" key="7">
    <source>
        <dbReference type="ARBA" id="ARBA00022989"/>
    </source>
</evidence>
<feature type="domain" description="Palmitoyltransferase DHHC" evidence="16">
    <location>
        <begin position="117"/>
        <end position="237"/>
    </location>
</feature>
<evidence type="ECO:0000256" key="10">
    <source>
        <dbReference type="ARBA" id="ARBA00023288"/>
    </source>
</evidence>
<dbReference type="Proteomes" id="UP000694890">
    <property type="component" value="Linkage group LG8"/>
</dbReference>
<evidence type="ECO:0000256" key="9">
    <source>
        <dbReference type="ARBA" id="ARBA00023139"/>
    </source>
</evidence>
<feature type="transmembrane region" description="Helical" evidence="14">
    <location>
        <begin position="163"/>
        <end position="187"/>
    </location>
</feature>
<dbReference type="Pfam" id="PF01529">
    <property type="entry name" value="DHHC"/>
    <property type="match status" value="1"/>
</dbReference>
<evidence type="ECO:0000313" key="19">
    <source>
        <dbReference type="RefSeq" id="XP_050928367.1"/>
    </source>
</evidence>
<evidence type="ECO:0000256" key="6">
    <source>
        <dbReference type="ARBA" id="ARBA00022692"/>
    </source>
</evidence>
<dbReference type="AlphaFoldDB" id="A0AAJ8B8H8"/>
<keyword evidence="4" id="KW-0597">Phosphoprotein</keyword>
<keyword evidence="5 14" id="KW-0808">Transferase</keyword>
<evidence type="ECO:0000313" key="17">
    <source>
        <dbReference type="Proteomes" id="UP000694890"/>
    </source>
</evidence>
<feature type="compositionally biased region" description="Gly residues" evidence="15">
    <location>
        <begin position="434"/>
        <end position="450"/>
    </location>
</feature>
<feature type="region of interest" description="Disordered" evidence="15">
    <location>
        <begin position="297"/>
        <end position="562"/>
    </location>
</feature>
<feature type="transmembrane region" description="Helical" evidence="14">
    <location>
        <begin position="32"/>
        <end position="55"/>
    </location>
</feature>
<comment type="subcellular location">
    <subcellularLocation>
        <location evidence="1">Cell membrane</location>
        <topology evidence="1">Multi-pass membrane protein</topology>
    </subcellularLocation>
</comment>
<feature type="compositionally biased region" description="Polar residues" evidence="15">
    <location>
        <begin position="577"/>
        <end position="591"/>
    </location>
</feature>
<dbReference type="CTD" id="792560"/>
<keyword evidence="6 14" id="KW-0812">Transmembrane</keyword>
<dbReference type="EC" id="2.3.1.225" evidence="14"/>
<feature type="compositionally biased region" description="Polar residues" evidence="15">
    <location>
        <begin position="489"/>
        <end position="524"/>
    </location>
</feature>
<feature type="region of interest" description="Disordered" evidence="15">
    <location>
        <begin position="577"/>
        <end position="711"/>
    </location>
</feature>
<reference evidence="18 19" key="1">
    <citation type="submission" date="2025-04" db="UniProtKB">
        <authorList>
            <consortium name="RefSeq"/>
        </authorList>
    </citation>
    <scope>IDENTIFICATION</scope>
    <source>
        <tissue evidence="18 19">Brain</tissue>
    </source>
</reference>
<keyword evidence="7 14" id="KW-1133">Transmembrane helix</keyword>
<evidence type="ECO:0000256" key="1">
    <source>
        <dbReference type="ARBA" id="ARBA00004651"/>
    </source>
</evidence>
<evidence type="ECO:0000256" key="13">
    <source>
        <dbReference type="ARBA" id="ARBA00047790"/>
    </source>
</evidence>
<keyword evidence="9" id="KW-0564">Palmitate</keyword>
<evidence type="ECO:0000256" key="8">
    <source>
        <dbReference type="ARBA" id="ARBA00023136"/>
    </source>
</evidence>
<dbReference type="RefSeq" id="XP_050928366.1">
    <property type="nucleotide sequence ID" value="XM_051072409.1"/>
</dbReference>
<feature type="compositionally biased region" description="Gly residues" evidence="15">
    <location>
        <begin position="417"/>
        <end position="426"/>
    </location>
</feature>
<comment type="similarity">
    <text evidence="12">Belongs to the DHHC palmitoyltransferase family. ERF2/ZDHHC9 subfamily.</text>
</comment>
<keyword evidence="2" id="KW-1003">Cell membrane</keyword>
<keyword evidence="8 14" id="KW-0472">Membrane</keyword>
<evidence type="ECO:0000256" key="5">
    <source>
        <dbReference type="ARBA" id="ARBA00022679"/>
    </source>
</evidence>
<protein>
    <recommendedName>
        <fullName evidence="14">Palmitoyltransferase</fullName>
        <ecNumber evidence="14">2.3.1.225</ecNumber>
    </recommendedName>
</protein>
<feature type="compositionally biased region" description="Polar residues" evidence="15">
    <location>
        <begin position="452"/>
        <end position="463"/>
    </location>
</feature>